<comment type="catalytic activity">
    <reaction evidence="14 15">
        <text>beta-D-fructose 6-phosphate + ATP = beta-D-fructose 1,6-bisphosphate + ADP + H(+)</text>
        <dbReference type="Rhea" id="RHEA:16109"/>
        <dbReference type="ChEBI" id="CHEBI:15378"/>
        <dbReference type="ChEBI" id="CHEBI:30616"/>
        <dbReference type="ChEBI" id="CHEBI:32966"/>
        <dbReference type="ChEBI" id="CHEBI:57634"/>
        <dbReference type="ChEBI" id="CHEBI:456216"/>
        <dbReference type="EC" id="2.7.1.11"/>
    </reaction>
</comment>
<dbReference type="HAMAP" id="MF_00339">
    <property type="entry name" value="Phosphofructokinase_I_B1"/>
    <property type="match status" value="1"/>
</dbReference>
<feature type="binding site" description="in other chain" evidence="15">
    <location>
        <position position="254"/>
    </location>
    <ligand>
        <name>substrate</name>
        <note>ligand shared between dimeric partners</note>
    </ligand>
</feature>
<evidence type="ECO:0000313" key="17">
    <source>
        <dbReference type="EMBL" id="EDO62742.1"/>
    </source>
</evidence>
<dbReference type="GO" id="GO:0003872">
    <property type="term" value="F:6-phosphofructokinase activity"/>
    <property type="evidence" value="ECO:0007669"/>
    <property type="project" value="UniProtKB-UniRule"/>
</dbReference>
<reference evidence="17 19" key="2">
    <citation type="submission" date="2007-08" db="EMBL/GenBank/DDBJ databases">
        <authorList>
            <person name="Fulton L."/>
            <person name="Clifton S."/>
            <person name="Fulton B."/>
            <person name="Xu J."/>
            <person name="Minx P."/>
            <person name="Pepin K.H."/>
            <person name="Johnson M."/>
            <person name="Thiruvilangam P."/>
            <person name="Bhonagiri V."/>
            <person name="Nash W.E."/>
            <person name="Wang C."/>
            <person name="Mardis E.R."/>
            <person name="Wilson R.K."/>
        </authorList>
    </citation>
    <scope>NUCLEOTIDE SEQUENCE [LARGE SCALE GENOMIC DNA]</scope>
    <source>
        <strain evidence="17 19">DSM 753</strain>
    </source>
</reference>
<comment type="subcellular location">
    <subcellularLocation>
        <location evidence="3 15">Cytoplasm</location>
    </subcellularLocation>
</comment>
<keyword evidence="9 15" id="KW-0547">Nucleotide-binding</keyword>
<feature type="binding site" evidence="15">
    <location>
        <position position="134"/>
    </location>
    <ligand>
        <name>Mg(2+)</name>
        <dbReference type="ChEBI" id="CHEBI:18420"/>
        <note>catalytic</note>
    </ligand>
</feature>
<comment type="function">
    <text evidence="2 15">Catalyzes the phosphorylation of D-fructose 6-phosphate to fructose 1,6-bisphosphate by ATP, the first committing step of glycolysis.</text>
</comment>
<dbReference type="PROSITE" id="PS00433">
    <property type="entry name" value="PHOSPHOFRUCTOKINASE"/>
    <property type="match status" value="1"/>
</dbReference>
<proteinExistence type="inferred from homology"/>
<evidence type="ECO:0000256" key="11">
    <source>
        <dbReference type="ARBA" id="ARBA00022840"/>
    </source>
</evidence>
<protein>
    <recommendedName>
        <fullName evidence="15">ATP-dependent 6-phosphofructokinase</fullName>
        <shortName evidence="15">ATP-PFK</shortName>
        <shortName evidence="15">Phosphofructokinase</shortName>
        <ecNumber evidence="15">2.7.1.11</ecNumber>
    </recommendedName>
    <alternativeName>
        <fullName evidence="15">Phosphohexokinase</fullName>
    </alternativeName>
</protein>
<dbReference type="Gene3D" id="3.40.50.450">
    <property type="match status" value="1"/>
</dbReference>
<comment type="similarity">
    <text evidence="15">Belongs to the phosphofructokinase type A (PFKA) family. ATP-dependent PFK group I subfamily. Prokaryotic clade 'B1' sub-subfamily.</text>
</comment>
<dbReference type="GO" id="GO:0042802">
    <property type="term" value="F:identical protein binding"/>
    <property type="evidence" value="ECO:0007669"/>
    <property type="project" value="TreeGrafter"/>
</dbReference>
<comment type="pathway">
    <text evidence="4 15">Carbohydrate degradation; glycolysis; D-glyceraldehyde 3-phosphate and glycerone phosphate from D-glucose: step 3/4.</text>
</comment>
<feature type="binding site" evidence="15">
    <location>
        <position position="42"/>
    </location>
    <ligand>
        <name>ATP</name>
        <dbReference type="ChEBI" id="CHEBI:30616"/>
    </ligand>
</feature>
<comment type="caution">
    <text evidence="15">Lacks conserved residue(s) required for the propagation of feature annotation.</text>
</comment>
<keyword evidence="8 15" id="KW-0479">Metal-binding</keyword>
<dbReference type="GO" id="GO:0030388">
    <property type="term" value="P:fructose 1,6-bisphosphate metabolic process"/>
    <property type="evidence" value="ECO:0007669"/>
    <property type="project" value="TreeGrafter"/>
</dbReference>
<keyword evidence="11 15" id="KW-0067">ATP-binding</keyword>
<keyword evidence="20" id="KW-1185">Reference proteome</keyword>
<dbReference type="PIRSF" id="PIRSF000532">
    <property type="entry name" value="ATP_PFK_prok"/>
    <property type="match status" value="1"/>
</dbReference>
<keyword evidence="10 15" id="KW-0418">Kinase</keyword>
<gene>
    <name evidence="15 17" type="primary">pfkA</name>
    <name evidence="18" type="ORF">CH238_09050</name>
    <name evidence="17" type="ORF">CLOLEP_00557</name>
</gene>
<dbReference type="InterPro" id="IPR012003">
    <property type="entry name" value="ATP_PFK_prok-type"/>
</dbReference>
<keyword evidence="6 15" id="KW-0021">Allosteric enzyme</keyword>
<dbReference type="InterPro" id="IPR012828">
    <property type="entry name" value="PFKA_ATP_prok"/>
</dbReference>
<evidence type="ECO:0000313" key="20">
    <source>
        <dbReference type="Proteomes" id="UP000220611"/>
    </source>
</evidence>
<evidence type="ECO:0000259" key="16">
    <source>
        <dbReference type="Pfam" id="PF00365"/>
    </source>
</evidence>
<comment type="cofactor">
    <cofactor evidence="1 15">
        <name>Mg(2+)</name>
        <dbReference type="ChEBI" id="CHEBI:18420"/>
    </cofactor>
</comment>
<dbReference type="GO" id="GO:0048029">
    <property type="term" value="F:monosaccharide binding"/>
    <property type="evidence" value="ECO:0007669"/>
    <property type="project" value="TreeGrafter"/>
</dbReference>
<dbReference type="NCBIfam" id="NF002872">
    <property type="entry name" value="PRK03202.1"/>
    <property type="match status" value="1"/>
</dbReference>
<dbReference type="SUPFAM" id="SSF53784">
    <property type="entry name" value="Phosphofructokinase"/>
    <property type="match status" value="1"/>
</dbReference>
<evidence type="ECO:0000256" key="14">
    <source>
        <dbReference type="ARBA" id="ARBA00048070"/>
    </source>
</evidence>
<feature type="binding site" evidence="15">
    <location>
        <begin position="52"/>
        <end position="56"/>
    </location>
    <ligand>
        <name>ADP</name>
        <dbReference type="ChEBI" id="CHEBI:456216"/>
        <note>allosteric activator; ligand shared between dimeric partners</note>
    </ligand>
</feature>
<dbReference type="GO" id="GO:0046872">
    <property type="term" value="F:metal ion binding"/>
    <property type="evidence" value="ECO:0007669"/>
    <property type="project" value="UniProtKB-KW"/>
</dbReference>
<reference evidence="18 20" key="3">
    <citation type="submission" date="2017-07" db="EMBL/GenBank/DDBJ databases">
        <title>Prevalence of linear plasmids in Cutibacterium (Propionibacterium) acnes isolates obtained from prostatic tissue.</title>
        <authorList>
            <person name="Davidsson S."/>
            <person name="Carlsson J."/>
            <person name="Molling P."/>
            <person name="Andren O."/>
            <person name="Andersson S.-O."/>
            <person name="Brzuszkiewicz E."/>
            <person name="Poehlein A."/>
            <person name="Al-Zeer M."/>
            <person name="Brinkmann V."/>
            <person name="Scavenius C."/>
            <person name="Nazipi S."/>
            <person name="Soderquist B."/>
            <person name="Bruggemann H."/>
        </authorList>
    </citation>
    <scope>NUCLEOTIDE SEQUENCE [LARGE SCALE GENOMIC DNA]</scope>
    <source>
        <strain evidence="18 20">DSM 753</strain>
    </source>
</reference>
<evidence type="ECO:0000313" key="18">
    <source>
        <dbReference type="EMBL" id="PEQ24332.1"/>
    </source>
</evidence>
<feature type="binding site" description="in other chain" evidence="15">
    <location>
        <begin position="200"/>
        <end position="202"/>
    </location>
    <ligand>
        <name>substrate</name>
        <note>ligand shared between dimeric partners</note>
    </ligand>
</feature>
<dbReference type="InterPro" id="IPR022953">
    <property type="entry name" value="ATP_PFK"/>
</dbReference>
<dbReference type="NCBIfam" id="TIGR02482">
    <property type="entry name" value="PFKA_ATP"/>
    <property type="match status" value="1"/>
</dbReference>
<dbReference type="GO" id="GO:0005524">
    <property type="term" value="F:ATP binding"/>
    <property type="evidence" value="ECO:0007669"/>
    <property type="project" value="UniProtKB-UniRule"/>
</dbReference>
<feature type="binding site" description="in other chain" evidence="15">
    <location>
        <begin position="281"/>
        <end position="284"/>
    </location>
    <ligand>
        <name>substrate</name>
        <note>ligand shared between dimeric partners</note>
    </ligand>
</feature>
<dbReference type="PANTHER" id="PTHR13697">
    <property type="entry name" value="PHOSPHOFRUCTOKINASE"/>
    <property type="match status" value="1"/>
</dbReference>
<dbReference type="GO" id="GO:0061621">
    <property type="term" value="P:canonical glycolysis"/>
    <property type="evidence" value="ECO:0007669"/>
    <property type="project" value="TreeGrafter"/>
</dbReference>
<accession>A7VPT0</accession>
<feature type="binding site" evidence="15">
    <location>
        <position position="193"/>
    </location>
    <ligand>
        <name>substrate</name>
        <note>ligand shared between dimeric partners</note>
    </ligand>
</feature>
<evidence type="ECO:0000256" key="5">
    <source>
        <dbReference type="ARBA" id="ARBA00022490"/>
    </source>
</evidence>
<name>A7VPT0_9FIRM</name>
<feature type="binding site" evidence="15">
    <location>
        <position position="275"/>
    </location>
    <ligand>
        <name>substrate</name>
        <note>ligand shared between dimeric partners</note>
    </ligand>
</feature>
<dbReference type="GO" id="GO:0016208">
    <property type="term" value="F:AMP binding"/>
    <property type="evidence" value="ECO:0007669"/>
    <property type="project" value="TreeGrafter"/>
</dbReference>
<feature type="binding site" description="in other chain" evidence="15">
    <location>
        <position position="185"/>
    </location>
    <ligand>
        <name>ADP</name>
        <dbReference type="ChEBI" id="CHEBI:456216"/>
        <note>allosteric activator; ligand shared between dimeric partners</note>
    </ligand>
</feature>
<dbReference type="HOGENOM" id="CLU_020655_0_1_9"/>
<evidence type="ECO:0000256" key="1">
    <source>
        <dbReference type="ARBA" id="ARBA00001946"/>
    </source>
</evidence>
<dbReference type="Proteomes" id="UP000003490">
    <property type="component" value="Unassembled WGS sequence"/>
</dbReference>
<comment type="activity regulation">
    <text evidence="15">Allosterically activated by ADP and other diphosphonucleosides, and allosterically inhibited by phosphoenolpyruvate.</text>
</comment>
<dbReference type="GO" id="GO:0070095">
    <property type="term" value="F:fructose-6-phosphate binding"/>
    <property type="evidence" value="ECO:0007669"/>
    <property type="project" value="TreeGrafter"/>
</dbReference>
<feature type="active site" description="Proton acceptor" evidence="15">
    <location>
        <position position="158"/>
    </location>
</feature>
<evidence type="ECO:0000256" key="7">
    <source>
        <dbReference type="ARBA" id="ARBA00022679"/>
    </source>
</evidence>
<keyword evidence="13 15" id="KW-0324">Glycolysis</keyword>
<comment type="caution">
    <text evidence="17">The sequence shown here is derived from an EMBL/GenBank/DDBJ whole genome shotgun (WGS) entry which is preliminary data.</text>
</comment>
<feature type="domain" description="Phosphofructokinase" evidence="16">
    <location>
        <begin position="35"/>
        <end position="307"/>
    </location>
</feature>
<evidence type="ECO:0000256" key="12">
    <source>
        <dbReference type="ARBA" id="ARBA00022842"/>
    </source>
</evidence>
<dbReference type="PRINTS" id="PR00476">
    <property type="entry name" value="PHFRCTKINASE"/>
</dbReference>
<dbReference type="EMBL" id="ABCB02000013">
    <property type="protein sequence ID" value="EDO62742.1"/>
    <property type="molecule type" value="Genomic_DNA"/>
</dbReference>
<feature type="binding site" description="in other chain" evidence="15">
    <location>
        <begin position="156"/>
        <end position="158"/>
    </location>
    <ligand>
        <name>substrate</name>
        <note>ligand shared between dimeric partners</note>
    </ligand>
</feature>
<dbReference type="Proteomes" id="UP000220611">
    <property type="component" value="Unassembled WGS sequence"/>
</dbReference>
<evidence type="ECO:0000256" key="6">
    <source>
        <dbReference type="ARBA" id="ARBA00022533"/>
    </source>
</evidence>
<dbReference type="PANTHER" id="PTHR13697:SF4">
    <property type="entry name" value="ATP-DEPENDENT 6-PHOSPHOFRUCTOKINASE"/>
    <property type="match status" value="1"/>
</dbReference>
<dbReference type="EMBL" id="NOXF01000006">
    <property type="protein sequence ID" value="PEQ24332.1"/>
    <property type="molecule type" value="Genomic_DNA"/>
</dbReference>
<keyword evidence="12 15" id="KW-0460">Magnesium</keyword>
<dbReference type="eggNOG" id="COG0205">
    <property type="taxonomic scope" value="Bacteria"/>
</dbReference>
<keyword evidence="7 15" id="KW-0808">Transferase</keyword>
<dbReference type="GO" id="GO:0006002">
    <property type="term" value="P:fructose 6-phosphate metabolic process"/>
    <property type="evidence" value="ECO:0007669"/>
    <property type="project" value="UniProtKB-UniRule"/>
</dbReference>
<reference evidence="17 19" key="1">
    <citation type="submission" date="2007-08" db="EMBL/GenBank/DDBJ databases">
        <title>Draft genome sequence of Clostridium leptum (DSM 753).</title>
        <authorList>
            <person name="Sudarsanam P."/>
            <person name="Ley R."/>
            <person name="Guruge J."/>
            <person name="Turnbaugh P.J."/>
            <person name="Mahowald M."/>
            <person name="Liep D."/>
            <person name="Gordon J."/>
        </authorList>
    </citation>
    <scope>NUCLEOTIDE SEQUENCE [LARGE SCALE GENOMIC DNA]</scope>
    <source>
        <strain evidence="17 19">DSM 753</strain>
    </source>
</reference>
<feature type="binding site" description="in other chain" evidence="15">
    <location>
        <begin position="245"/>
        <end position="247"/>
    </location>
    <ligand>
        <name>ADP</name>
        <dbReference type="ChEBI" id="CHEBI:456216"/>
        <note>allosteric activator; ligand shared between dimeric partners</note>
    </ligand>
</feature>
<comment type="subunit">
    <text evidence="15">Homotetramer.</text>
</comment>
<dbReference type="InterPro" id="IPR000023">
    <property type="entry name" value="Phosphofructokinase_dom"/>
</dbReference>
<keyword evidence="5 15" id="KW-0963">Cytoplasm</keyword>
<organism evidence="17 19">
    <name type="scientific">[Clostridium] leptum DSM 753</name>
    <dbReference type="NCBI Taxonomy" id="428125"/>
    <lineage>
        <taxon>Bacteria</taxon>
        <taxon>Bacillati</taxon>
        <taxon>Bacillota</taxon>
        <taxon>Clostridia</taxon>
        <taxon>Eubacteriales</taxon>
        <taxon>Oscillospiraceae</taxon>
        <taxon>Oscillospiraceae incertae sedis</taxon>
    </lineage>
</organism>
<feature type="binding site" evidence="15">
    <location>
        <begin position="103"/>
        <end position="104"/>
    </location>
    <ligand>
        <name>ATP</name>
        <dbReference type="ChEBI" id="CHEBI:30616"/>
    </ligand>
</feature>
<dbReference type="Gene3D" id="3.40.50.460">
    <property type="entry name" value="Phosphofructokinase domain"/>
    <property type="match status" value="1"/>
</dbReference>
<evidence type="ECO:0000256" key="9">
    <source>
        <dbReference type="ARBA" id="ARBA00022741"/>
    </source>
</evidence>
<dbReference type="Pfam" id="PF00365">
    <property type="entry name" value="PFK"/>
    <property type="match status" value="1"/>
</dbReference>
<evidence type="ECO:0000256" key="4">
    <source>
        <dbReference type="ARBA" id="ARBA00004679"/>
    </source>
</evidence>
<dbReference type="FunFam" id="3.40.50.450:FF:000001">
    <property type="entry name" value="ATP-dependent 6-phosphofructokinase"/>
    <property type="match status" value="1"/>
</dbReference>
<dbReference type="AlphaFoldDB" id="A7VPT0"/>
<evidence type="ECO:0000256" key="10">
    <source>
        <dbReference type="ARBA" id="ARBA00022777"/>
    </source>
</evidence>
<dbReference type="GO" id="GO:0005945">
    <property type="term" value="C:6-phosphofructokinase complex"/>
    <property type="evidence" value="ECO:0007669"/>
    <property type="project" value="TreeGrafter"/>
</dbReference>
<dbReference type="InterPro" id="IPR035966">
    <property type="entry name" value="PKF_sf"/>
</dbReference>
<dbReference type="InterPro" id="IPR015912">
    <property type="entry name" value="Phosphofructokinase_CS"/>
</dbReference>
<feature type="binding site" evidence="15">
    <location>
        <begin position="133"/>
        <end position="136"/>
    </location>
    <ligand>
        <name>ATP</name>
        <dbReference type="ChEBI" id="CHEBI:30616"/>
    </ligand>
</feature>
<evidence type="ECO:0000256" key="3">
    <source>
        <dbReference type="ARBA" id="ARBA00004496"/>
    </source>
</evidence>
<evidence type="ECO:0000256" key="15">
    <source>
        <dbReference type="HAMAP-Rule" id="MF_00339"/>
    </source>
</evidence>
<evidence type="ECO:0000256" key="13">
    <source>
        <dbReference type="ARBA" id="ARBA00023152"/>
    </source>
</evidence>
<sequence length="351" mass="37667">MLRIGRRKRQGLCPSADISSNDLRFGGLVMSMNSIAVLTSGGDAPGMNAAVRAVARTAIANGIRVIGVRRGYNGLISGDVFEMNLRSVSDIIHRGGTTLFTARSPEFNTPAGVQKAADTCRDLGIGGVVVIGGDGSFRGARDLTNAGIPCVGIPGTIDNDIQCSEYTIGFDTAMNTAMEMVDRIRDTAQSHDRCSVVEVMGRRCGDIALLTGIAVGATSILVPEVEYDFQKDIIDRMQFTQMTGKKHFIVVVAEGIGGVEQLAKDIEDKTGIESRATVLGHVQRGGSPTLRDRVVASEMGYKAVELLVQGKSNRVVAMRHGDIVDFDITEALQMKKQFNKELYDIALKISI</sequence>
<dbReference type="UniPathway" id="UPA00109">
    <property type="reaction ID" value="UER00182"/>
</dbReference>
<evidence type="ECO:0000313" key="19">
    <source>
        <dbReference type="Proteomes" id="UP000003490"/>
    </source>
</evidence>
<evidence type="ECO:0000256" key="8">
    <source>
        <dbReference type="ARBA" id="ARBA00022723"/>
    </source>
</evidence>
<evidence type="ECO:0000256" key="2">
    <source>
        <dbReference type="ARBA" id="ARBA00002659"/>
    </source>
</evidence>
<dbReference type="EC" id="2.7.1.11" evidence="15"/>
<dbReference type="FunFam" id="3.40.50.460:FF:000002">
    <property type="entry name" value="ATP-dependent 6-phosphofructokinase"/>
    <property type="match status" value="1"/>
</dbReference>